<dbReference type="SUPFAM" id="SSF53098">
    <property type="entry name" value="Ribonuclease H-like"/>
    <property type="match status" value="1"/>
</dbReference>
<proteinExistence type="predicted"/>
<dbReference type="CDD" id="cd06127">
    <property type="entry name" value="DEDDh"/>
    <property type="match status" value="1"/>
</dbReference>
<dbReference type="GO" id="GO:0003677">
    <property type="term" value="F:DNA binding"/>
    <property type="evidence" value="ECO:0007669"/>
    <property type="project" value="InterPro"/>
</dbReference>
<keyword evidence="1" id="KW-0540">Nuclease</keyword>
<dbReference type="PANTHER" id="PTHR30231">
    <property type="entry name" value="DNA POLYMERASE III SUBUNIT EPSILON"/>
    <property type="match status" value="1"/>
</dbReference>
<keyword evidence="3 5" id="KW-0269">Exonuclease</keyword>
<dbReference type="SMART" id="SM00479">
    <property type="entry name" value="EXOIII"/>
    <property type="match status" value="1"/>
</dbReference>
<organism evidence="5 6">
    <name type="scientific">Caldibacillus debilis GB1</name>
    <dbReference type="NCBI Taxonomy" id="1339248"/>
    <lineage>
        <taxon>Bacteria</taxon>
        <taxon>Bacillati</taxon>
        <taxon>Bacillota</taxon>
        <taxon>Bacilli</taxon>
        <taxon>Bacillales</taxon>
        <taxon>Bacillaceae</taxon>
        <taxon>Caldibacillus</taxon>
    </lineage>
</organism>
<dbReference type="PANTHER" id="PTHR30231:SF4">
    <property type="entry name" value="PROTEIN NEN2"/>
    <property type="match status" value="1"/>
</dbReference>
<evidence type="ECO:0000313" key="5">
    <source>
        <dbReference type="EMBL" id="RKO61702.1"/>
    </source>
</evidence>
<accession>A0A420VDF2</accession>
<dbReference type="NCBIfam" id="TIGR00573">
    <property type="entry name" value="dnaq"/>
    <property type="match status" value="1"/>
</dbReference>
<dbReference type="GO" id="GO:0003887">
    <property type="term" value="F:DNA-directed DNA polymerase activity"/>
    <property type="evidence" value="ECO:0007669"/>
    <property type="project" value="InterPro"/>
</dbReference>
<evidence type="ECO:0000256" key="3">
    <source>
        <dbReference type="ARBA" id="ARBA00022839"/>
    </source>
</evidence>
<protein>
    <submittedName>
        <fullName evidence="5">Exonuclease, DNA polymerase III, epsilon subunit family</fullName>
    </submittedName>
</protein>
<dbReference type="RefSeq" id="WP_120669039.1">
    <property type="nucleotide sequence ID" value="NZ_AZRV01000035.1"/>
</dbReference>
<dbReference type="GO" id="GO:0008408">
    <property type="term" value="F:3'-5' exonuclease activity"/>
    <property type="evidence" value="ECO:0007669"/>
    <property type="project" value="TreeGrafter"/>
</dbReference>
<dbReference type="FunFam" id="3.30.420.10:FF:000045">
    <property type="entry name" value="3'-5' exonuclease DinG"/>
    <property type="match status" value="1"/>
</dbReference>
<gene>
    <name evidence="5" type="ORF">Cdeb_01173</name>
</gene>
<sequence length="299" mass="34570">MTMTLETDEKTRWSAENLGEELELLKRPHFVVLDIETTGLSPQKGGRIIQIAAVRVLNGRIRDTFTTLVNPQLKIPAKITALTGISNEDVANQPTIYHVLPNFYRFIGDAVVVAHNVEFDWDRFLRPAFQKVGIHPNNDTLCTMKLFKKLMPGRGRGGYRLDAMCELLHIPLEHHHQAIDDTVSTAKCLIEFIRRVTPESLEREDKEISVPVLGKITHTPVKVKRVNYWEKKKNKRELFRRLYVRLSTGAEWGTVYFDIPTRTWGNKDFPLPLDFEKVEEAVIRFLGLRSQDDLLHYRN</sequence>
<dbReference type="InterPro" id="IPR036397">
    <property type="entry name" value="RNaseH_sf"/>
</dbReference>
<reference evidence="5 6" key="1">
    <citation type="submission" date="2013-12" db="EMBL/GenBank/DDBJ databases">
        <title>Genome and proteome characterization of Caldibacillus debilis GB1 derived from a cellulolytic aero-tolerant co-culture.</title>
        <authorList>
            <person name="Wushke S.T."/>
            <person name="Zhang X."/>
            <person name="Fristensky B."/>
            <person name="Wilkins J.A."/>
            <person name="Levin D.B."/>
            <person name="Sparling R."/>
        </authorList>
    </citation>
    <scope>NUCLEOTIDE SEQUENCE [LARGE SCALE GENOMIC DNA]</scope>
    <source>
        <strain evidence="5 6">GB1</strain>
    </source>
</reference>
<dbReference type="Gene3D" id="3.30.420.10">
    <property type="entry name" value="Ribonuclease H-like superfamily/Ribonuclease H"/>
    <property type="match status" value="1"/>
</dbReference>
<dbReference type="InterPro" id="IPR013520">
    <property type="entry name" value="Ribonucl_H"/>
</dbReference>
<dbReference type="EMBL" id="AZRV01000035">
    <property type="protein sequence ID" value="RKO61702.1"/>
    <property type="molecule type" value="Genomic_DNA"/>
</dbReference>
<dbReference type="AlphaFoldDB" id="A0A420VDF2"/>
<evidence type="ECO:0000259" key="4">
    <source>
        <dbReference type="SMART" id="SM00479"/>
    </source>
</evidence>
<evidence type="ECO:0000256" key="2">
    <source>
        <dbReference type="ARBA" id="ARBA00022801"/>
    </source>
</evidence>
<dbReference type="GO" id="GO:0006260">
    <property type="term" value="P:DNA replication"/>
    <property type="evidence" value="ECO:0007669"/>
    <property type="project" value="InterPro"/>
</dbReference>
<feature type="domain" description="Exonuclease" evidence="4">
    <location>
        <begin position="29"/>
        <end position="198"/>
    </location>
</feature>
<dbReference type="InterPro" id="IPR006054">
    <property type="entry name" value="DnaQ"/>
</dbReference>
<name>A0A420VDF2_9BACI</name>
<keyword evidence="2" id="KW-0378">Hydrolase</keyword>
<dbReference type="Proteomes" id="UP000286235">
    <property type="component" value="Unassembled WGS sequence"/>
</dbReference>
<dbReference type="Pfam" id="PF00929">
    <property type="entry name" value="RNase_T"/>
    <property type="match status" value="1"/>
</dbReference>
<evidence type="ECO:0000313" key="6">
    <source>
        <dbReference type="Proteomes" id="UP000286235"/>
    </source>
</evidence>
<keyword evidence="6" id="KW-1185">Reference proteome</keyword>
<dbReference type="InterPro" id="IPR012337">
    <property type="entry name" value="RNaseH-like_sf"/>
</dbReference>
<evidence type="ECO:0000256" key="1">
    <source>
        <dbReference type="ARBA" id="ARBA00022722"/>
    </source>
</evidence>
<comment type="caution">
    <text evidence="5">The sequence shown here is derived from an EMBL/GenBank/DDBJ whole genome shotgun (WGS) entry which is preliminary data.</text>
</comment>